<dbReference type="EMBL" id="JAKHEY010000006">
    <property type="protein sequence ID" value="MCZ9678497.1"/>
    <property type="molecule type" value="Genomic_DNA"/>
</dbReference>
<feature type="compositionally biased region" description="Polar residues" evidence="6">
    <location>
        <begin position="1099"/>
        <end position="1117"/>
    </location>
</feature>
<evidence type="ECO:0000259" key="7">
    <source>
        <dbReference type="PROSITE" id="PS50847"/>
    </source>
</evidence>
<keyword evidence="1" id="KW-0134">Cell wall</keyword>
<dbReference type="Pfam" id="PF17965">
    <property type="entry name" value="MucBP_2"/>
    <property type="match status" value="3"/>
</dbReference>
<name>A0AAW5WXT9_9LACO</name>
<evidence type="ECO:0000256" key="2">
    <source>
        <dbReference type="ARBA" id="ARBA00022525"/>
    </source>
</evidence>
<evidence type="ECO:0000256" key="6">
    <source>
        <dbReference type="SAM" id="MobiDB-lite"/>
    </source>
</evidence>
<feature type="region of interest" description="Disordered" evidence="6">
    <location>
        <begin position="948"/>
        <end position="971"/>
    </location>
</feature>
<accession>A0AAW5WXT9</accession>
<feature type="compositionally biased region" description="Basic and acidic residues" evidence="6">
    <location>
        <begin position="2135"/>
        <end position="2146"/>
    </location>
</feature>
<feature type="compositionally biased region" description="Polar residues" evidence="6">
    <location>
        <begin position="1041"/>
        <end position="1058"/>
    </location>
</feature>
<feature type="region of interest" description="Disordered" evidence="6">
    <location>
        <begin position="1926"/>
        <end position="1951"/>
    </location>
</feature>
<dbReference type="EMBL" id="JAKHPW010000005">
    <property type="protein sequence ID" value="MCZ3622340.1"/>
    <property type="molecule type" value="Genomic_DNA"/>
</dbReference>
<dbReference type="Pfam" id="PF06458">
    <property type="entry name" value="MucBP"/>
    <property type="match status" value="2"/>
</dbReference>
<protein>
    <submittedName>
        <fullName evidence="9">MucBP domain-containing protein</fullName>
    </submittedName>
</protein>
<feature type="region of interest" description="Disordered" evidence="6">
    <location>
        <begin position="1792"/>
        <end position="1831"/>
    </location>
</feature>
<dbReference type="Pfam" id="PF17966">
    <property type="entry name" value="Muc_B2"/>
    <property type="match status" value="6"/>
</dbReference>
<feature type="compositionally biased region" description="Polar residues" evidence="6">
    <location>
        <begin position="1796"/>
        <end position="1831"/>
    </location>
</feature>
<dbReference type="InterPro" id="IPR009459">
    <property type="entry name" value="MucBP_dom"/>
</dbReference>
<dbReference type="Gene3D" id="2.60.40.4300">
    <property type="match status" value="6"/>
</dbReference>
<dbReference type="Pfam" id="PF00746">
    <property type="entry name" value="Gram_pos_anchor"/>
    <property type="match status" value="1"/>
</dbReference>
<feature type="region of interest" description="Disordered" evidence="6">
    <location>
        <begin position="2120"/>
        <end position="2149"/>
    </location>
</feature>
<evidence type="ECO:0000313" key="11">
    <source>
        <dbReference type="Proteomes" id="UP001211566"/>
    </source>
</evidence>
<dbReference type="InterPro" id="IPR041558">
    <property type="entry name" value="MucBP_2"/>
</dbReference>
<feature type="region of interest" description="Disordered" evidence="6">
    <location>
        <begin position="1095"/>
        <end position="1117"/>
    </location>
</feature>
<dbReference type="NCBIfam" id="TIGR01167">
    <property type="entry name" value="LPXTG_anchor"/>
    <property type="match status" value="1"/>
</dbReference>
<keyword evidence="5" id="KW-0572">Peptidoglycan-anchor</keyword>
<evidence type="ECO:0000256" key="3">
    <source>
        <dbReference type="ARBA" id="ARBA00022729"/>
    </source>
</evidence>
<evidence type="ECO:0000256" key="5">
    <source>
        <dbReference type="ARBA" id="ARBA00023088"/>
    </source>
</evidence>
<evidence type="ECO:0000256" key="1">
    <source>
        <dbReference type="ARBA" id="ARBA00022512"/>
    </source>
</evidence>
<evidence type="ECO:0000313" key="9">
    <source>
        <dbReference type="EMBL" id="MCZ9678497.1"/>
    </source>
</evidence>
<feature type="compositionally biased region" description="Low complexity" evidence="6">
    <location>
        <begin position="2439"/>
        <end position="2451"/>
    </location>
</feature>
<feature type="region of interest" description="Disordered" evidence="6">
    <location>
        <begin position="2422"/>
        <end position="2490"/>
    </location>
</feature>
<evidence type="ECO:0000256" key="4">
    <source>
        <dbReference type="ARBA" id="ARBA00022737"/>
    </source>
</evidence>
<dbReference type="InterPro" id="IPR041495">
    <property type="entry name" value="Mub_B2"/>
</dbReference>
<evidence type="ECO:0000313" key="8">
    <source>
        <dbReference type="EMBL" id="MCZ3622340.1"/>
    </source>
</evidence>
<evidence type="ECO:0000313" key="10">
    <source>
        <dbReference type="Proteomes" id="UP001211420"/>
    </source>
</evidence>
<dbReference type="PROSITE" id="PS50847">
    <property type="entry name" value="GRAM_POS_ANCHORING"/>
    <property type="match status" value="1"/>
</dbReference>
<feature type="region of interest" description="Disordered" evidence="6">
    <location>
        <begin position="1029"/>
        <end position="1058"/>
    </location>
</feature>
<keyword evidence="10" id="KW-1185">Reference proteome</keyword>
<reference evidence="8 10" key="2">
    <citation type="submission" date="2022-01" db="EMBL/GenBank/DDBJ databases">
        <title>VMRC isolate genome collection.</title>
        <authorList>
            <person name="France M."/>
            <person name="Rutt L."/>
            <person name="Humphrys M."/>
            <person name="Ravel J."/>
        </authorList>
    </citation>
    <scope>NUCLEOTIDE SEQUENCE [LARGE SCALE GENOMIC DNA]</scope>
    <source>
        <strain evidence="8 10">C0172B4</strain>
    </source>
</reference>
<sequence>MGNDGTYGTNNNDMNVDINLTSVNAGDTYIVKIPKSSTYYNGPSNYGIDSSIGTVQESSDEDNWILTYTIASAEQKLDLSFTLPASVNVRKVTDNRNIPISDVGTFTRQISILGLTSAGKSLGSASASYQTIISPSFSKGTYSKDTGITYTPYADMALANKDITYTVNLNEVVGLSDNNSSPTKKAALAVNYGTTVKVPMPKGFVLDTDATAQKNTQTGASFSQDSDGNVIITIPKGYGDLASDSVSGYSFVGKYVIDQPETTTTITASAPISVEQKVDANGTTIVGTGDTISQTIIGTDESEDGPINIGVPVVSLNPYGYPYGSGQKTYGGKYNNDINLGEYTVSNQNVTLDAKNSKIDISIPDGLNVSSFLVNSTSENNGTATYTVTYTDGTSETATISNLTTTQSQLGNGKSIKSITVSVDDLPASSFLTINIWGNTAETYSDGTKVTGGTSLKSPMNFSAESFKGAGSTASATGTFNIVNTDSIKAKASFGTGNVNNYPGSSYAGFAYFANAGGTTTYIYEPILYYVLPKGLEYANGTANPPQGSPKISTYYVNGQQVVKVDYTGTGQNYDLTYGNTGAIKLASLPDALKGNYIIKGYIYTGTGMTNTAASTDSSLDADFFGGSTTNVYYIGQGTINLVNGSSLTSAGLSSGNLNNGNFSSNGQSDDKGNTSIKFAINIMNSTKSTYNNVVEYANIPSSGKFALTGPVTAPSGTTVYYSKQTTDLNNVTNKSISDTTTWTSDVSNWTAADWSAVKSIALSVPTLNSNTSSGRFIINGQDSQIALDANSSLAMATALTNDNGVASPVPETSSSAPKLTISGTSTVKTALQYTDADGATHTVNLNYTKQYQDNSSTMNYSDFPSAISGFNSEDQATINDLIAKGYSFVPLSDTNNTILNNGGQTWQTDSATAPDGSAAWGQTVKYYFDGDTVVYKLGHQILDITPNGGKSSTDKLPNESGKNYPDGVTNDDLTKTVTRTINIYSPDGKTIVKTITQNVAFKKTAYVDGVTGKITGYSNYSSFDDNNGQYAEQDFDTPAGYSSSVTYQNSNTTDSTSGKVIAESATDSNGNPVDETVDVKFTANPQTITIKYVDDDNNGSQVGSDQTVTGKTDETVTPTYTIPDGYEYVTGKVDSHTMTPNDDTVITVHLSHKHDITTKTINKEITYQTTDGKQVVDPYKTAVTIIQDVDEATNTTIYKVNGETATTADLGSQTVPNAPTGYHLDTTQSIGDYSKTTSYDLASQFSSLTDGQTISANVIYAPDSESVKVRYETADGTTLADSDTLTGDYGTSYSTSAKSISGYSLTTTPTNATGTYSTSNADVVYVYAPDTESVKVRYETADGKTLADSDTLTGDYGTSYSTSAKSISGYTLTATPVNATGTYSTNNDDVVYVYAPDKQVLKLRAYDVQTGSAVEVELPSTLTTEVDGASDGTVDVDNVNTLSEAIKSYLADKGYNFVSSTEVPTKFDTDDSATQYVDLSFNHATTPATEDKTVTRTIIVKNPDGTENTTKQEVTFTRTVTTDNVTGEKTYSNWTTDGSSDWNEFTTPTVAGYTPSQSSVEKVTPSADDSDQTVTIDYSADKQQINIVVTDNSTGQPITVTIPTEVANSSFTGESNSNVPTDVNINVEKIKEYLKSKGYTVPDTVEIPTTFDNTSNGTSDNDTDPQTVTIEVGHNHTTADKTITKTITYKTDDNQSVASDYTQSVTIHQDIDDVTGTSTYSVDDKTLENGTTTLGSQSLPSKTGYYAASVPEGATSDSTVDFNSDNVNVSVVYKQLGKIIPVDESGNPIPGAATPTYNNSDDPTKVGDTSTPTVPGYTASKTTIPSSDITNPGEDTKVIYTANPKTTNIVFKDQDNNNEVVKTVPVNGHTSETVNVDSSKTTIPDGYELVDKAGNVIPTTITFTGSDSTTPDIVVYLKHKNVEVTPDSPKNTTDVLPDNPTMNYPDGVSETDLNKTITRTIVEVDPVTKEEKTVATQTVHYTRTATVDEVNDNVTYTDWTTTDKWASYTPTAKSGYTPSQVSVEEATPAVTDGDTTVTITYTANPTNTTVVFVDDNDDGKTVKTVTVNGTTGGTTPLSSDDQKIPDGYELVPGNTVPTEITFNNDGSQTTDTTIHLKHKTTTVTPENPAQPGDKLPDNPDKKYPDGVDTTKTITRTINVHKPDGSTETTTQRVTFTRTVAVDEVTGKVTSSTPWTSTNPDYPEYTVPSIDGYTPSQSTVEKLTPKATDNDSTVDVTYTGNVQTIKVVVTDKTTGKEVTVDVPTTFNGTSDQKVGTDVTDGVEKITDYLKQKGYSVPDKIDIPTSFDHSQNNDSKTDDHSQVINITVDHTYSSSTETKTITRTIKVITPDGKTTETKQTVTYSRTVTTDNVTGESTPSDWTTTDKWNGYTVPIIAGYTPSQTDIEEKTPSVDDKNETITITYVKDAIPKPSDNKRDGDNPNSSSDSVPNKPAESKNTTPIDEKSYSKSSSSRYQAAKLRNANRLPQTGNNNEAATAAGLAAVTVSGLMSLLSTKKKKRH</sequence>
<dbReference type="InterPro" id="IPR019931">
    <property type="entry name" value="LPXTG_anchor"/>
</dbReference>
<comment type="caution">
    <text evidence="9">The sequence shown here is derived from an EMBL/GenBank/DDBJ whole genome shotgun (WGS) entry which is preliminary data.</text>
</comment>
<keyword evidence="3" id="KW-0732">Signal</keyword>
<proteinExistence type="predicted"/>
<dbReference type="Proteomes" id="UP001211566">
    <property type="component" value="Unassembled WGS sequence"/>
</dbReference>
<keyword evidence="4" id="KW-0677">Repeat</keyword>
<dbReference type="RefSeq" id="WP_269254005.1">
    <property type="nucleotide sequence ID" value="NZ_JAKHEY010000006.1"/>
</dbReference>
<reference evidence="9" key="1">
    <citation type="submission" date="2022-01" db="EMBL/GenBank/DDBJ databases">
        <title>STING isolate genome collection.</title>
        <authorList>
            <person name="France M."/>
            <person name="Rutt L."/>
            <person name="Humphrys M."/>
            <person name="Ravel J."/>
        </authorList>
    </citation>
    <scope>NUCLEOTIDE SEQUENCE</scope>
    <source>
        <strain evidence="9">C0081E5</strain>
    </source>
</reference>
<feature type="domain" description="Gram-positive cocci surface proteins LPxTG" evidence="7">
    <location>
        <begin position="2484"/>
        <end position="2519"/>
    </location>
</feature>
<gene>
    <name evidence="8" type="ORF">L2772_05590</name>
    <name evidence="9" type="ORF">L2Z99_05295</name>
</gene>
<dbReference type="Gene3D" id="3.10.20.320">
    <property type="entry name" value="Putative peptidoglycan bound protein (lpxtg motif)"/>
    <property type="match status" value="5"/>
</dbReference>
<dbReference type="Proteomes" id="UP001211420">
    <property type="component" value="Unassembled WGS sequence"/>
</dbReference>
<keyword evidence="2" id="KW-0964">Secreted</keyword>
<organism evidence="9 11">
    <name type="scientific">Lactobacillus mulieris</name>
    <dbReference type="NCBI Taxonomy" id="2508708"/>
    <lineage>
        <taxon>Bacteria</taxon>
        <taxon>Bacillati</taxon>
        <taxon>Bacillota</taxon>
        <taxon>Bacilli</taxon>
        <taxon>Lactobacillales</taxon>
        <taxon>Lactobacillaceae</taxon>
        <taxon>Lactobacillus</taxon>
    </lineage>
</organism>